<organism evidence="5 6">
    <name type="scientific">Umezawaea tangerina</name>
    <dbReference type="NCBI Taxonomy" id="84725"/>
    <lineage>
        <taxon>Bacteria</taxon>
        <taxon>Bacillati</taxon>
        <taxon>Actinomycetota</taxon>
        <taxon>Actinomycetes</taxon>
        <taxon>Pseudonocardiales</taxon>
        <taxon>Pseudonocardiaceae</taxon>
        <taxon>Umezawaea</taxon>
    </lineage>
</organism>
<dbReference type="OrthoDB" id="8680240at2"/>
<proteinExistence type="predicted"/>
<dbReference type="GO" id="GO:0003677">
    <property type="term" value="F:DNA binding"/>
    <property type="evidence" value="ECO:0007669"/>
    <property type="project" value="UniProtKB-KW"/>
</dbReference>
<evidence type="ECO:0000256" key="3">
    <source>
        <dbReference type="ARBA" id="ARBA00023163"/>
    </source>
</evidence>
<sequence length="231" mass="24821">MQYIGRLDRSLYRDRALTAIREAIVGGDLAPGTPIKDVDLAEELGLSRTPVREALARLTDEGLVETKPHSYTRVTPLDTAAVRQAHAVVQAMHALAARLAVPRMTPADLDAMRAANTRFAEALRTADVNAALAADDEFHDVAVRRADNFAVTATIDRYTPLVRRLERLRFATPPGRHSVAMHADVIAACAAADPALAADRVSLNWATLADLLESATPESGLAESAPPESDD</sequence>
<protein>
    <submittedName>
        <fullName evidence="5">DNA-binding GntR family transcriptional regulator</fullName>
    </submittedName>
</protein>
<dbReference type="SUPFAM" id="SSF48008">
    <property type="entry name" value="GntR ligand-binding domain-like"/>
    <property type="match status" value="1"/>
</dbReference>
<accession>A0A2T0SKP5</accession>
<dbReference type="SMART" id="SM00895">
    <property type="entry name" value="FCD"/>
    <property type="match status" value="1"/>
</dbReference>
<dbReference type="PANTHER" id="PTHR43537">
    <property type="entry name" value="TRANSCRIPTIONAL REGULATOR, GNTR FAMILY"/>
    <property type="match status" value="1"/>
</dbReference>
<feature type="domain" description="HTH gntR-type" evidence="4">
    <location>
        <begin position="10"/>
        <end position="77"/>
    </location>
</feature>
<dbReference type="SMART" id="SM00345">
    <property type="entry name" value="HTH_GNTR"/>
    <property type="match status" value="1"/>
</dbReference>
<dbReference type="Pfam" id="PF07729">
    <property type="entry name" value="FCD"/>
    <property type="match status" value="1"/>
</dbReference>
<evidence type="ECO:0000313" key="6">
    <source>
        <dbReference type="Proteomes" id="UP000239494"/>
    </source>
</evidence>
<dbReference type="PRINTS" id="PR00035">
    <property type="entry name" value="HTHGNTR"/>
</dbReference>
<dbReference type="Pfam" id="PF00392">
    <property type="entry name" value="GntR"/>
    <property type="match status" value="1"/>
</dbReference>
<dbReference type="EMBL" id="PVTF01000018">
    <property type="protein sequence ID" value="PRY33988.1"/>
    <property type="molecule type" value="Genomic_DNA"/>
</dbReference>
<dbReference type="InterPro" id="IPR036390">
    <property type="entry name" value="WH_DNA-bd_sf"/>
</dbReference>
<dbReference type="AlphaFoldDB" id="A0A2T0SKP5"/>
<evidence type="ECO:0000259" key="4">
    <source>
        <dbReference type="PROSITE" id="PS50949"/>
    </source>
</evidence>
<evidence type="ECO:0000256" key="1">
    <source>
        <dbReference type="ARBA" id="ARBA00023015"/>
    </source>
</evidence>
<keyword evidence="1" id="KW-0805">Transcription regulation</keyword>
<evidence type="ECO:0000256" key="2">
    <source>
        <dbReference type="ARBA" id="ARBA00023125"/>
    </source>
</evidence>
<keyword evidence="6" id="KW-1185">Reference proteome</keyword>
<dbReference type="Proteomes" id="UP000239494">
    <property type="component" value="Unassembled WGS sequence"/>
</dbReference>
<dbReference type="InterPro" id="IPR011711">
    <property type="entry name" value="GntR_C"/>
</dbReference>
<dbReference type="Gene3D" id="1.20.120.530">
    <property type="entry name" value="GntR ligand-binding domain-like"/>
    <property type="match status" value="1"/>
</dbReference>
<dbReference type="CDD" id="cd07377">
    <property type="entry name" value="WHTH_GntR"/>
    <property type="match status" value="1"/>
</dbReference>
<dbReference type="InterPro" id="IPR036388">
    <property type="entry name" value="WH-like_DNA-bd_sf"/>
</dbReference>
<dbReference type="Gene3D" id="1.10.10.10">
    <property type="entry name" value="Winged helix-like DNA-binding domain superfamily/Winged helix DNA-binding domain"/>
    <property type="match status" value="1"/>
</dbReference>
<keyword evidence="2 5" id="KW-0238">DNA-binding</keyword>
<dbReference type="GO" id="GO:0003700">
    <property type="term" value="F:DNA-binding transcription factor activity"/>
    <property type="evidence" value="ECO:0007669"/>
    <property type="project" value="InterPro"/>
</dbReference>
<gene>
    <name evidence="5" type="ORF">CLV43_11814</name>
</gene>
<keyword evidence="3" id="KW-0804">Transcription</keyword>
<name>A0A2T0SKP5_9PSEU</name>
<dbReference type="RefSeq" id="WP_106195412.1">
    <property type="nucleotide sequence ID" value="NZ_PVTF01000018.1"/>
</dbReference>
<dbReference type="PROSITE" id="PS50949">
    <property type="entry name" value="HTH_GNTR"/>
    <property type="match status" value="1"/>
</dbReference>
<dbReference type="SUPFAM" id="SSF46785">
    <property type="entry name" value="Winged helix' DNA-binding domain"/>
    <property type="match status" value="1"/>
</dbReference>
<comment type="caution">
    <text evidence="5">The sequence shown here is derived from an EMBL/GenBank/DDBJ whole genome shotgun (WGS) entry which is preliminary data.</text>
</comment>
<dbReference type="PANTHER" id="PTHR43537:SF24">
    <property type="entry name" value="GLUCONATE OPERON TRANSCRIPTIONAL REPRESSOR"/>
    <property type="match status" value="1"/>
</dbReference>
<dbReference type="InterPro" id="IPR000524">
    <property type="entry name" value="Tscrpt_reg_HTH_GntR"/>
</dbReference>
<evidence type="ECO:0000313" key="5">
    <source>
        <dbReference type="EMBL" id="PRY33988.1"/>
    </source>
</evidence>
<dbReference type="InterPro" id="IPR008920">
    <property type="entry name" value="TF_FadR/GntR_C"/>
</dbReference>
<reference evidence="5 6" key="1">
    <citation type="submission" date="2018-03" db="EMBL/GenBank/DDBJ databases">
        <title>Genomic Encyclopedia of Archaeal and Bacterial Type Strains, Phase II (KMG-II): from individual species to whole genera.</title>
        <authorList>
            <person name="Goeker M."/>
        </authorList>
    </citation>
    <scope>NUCLEOTIDE SEQUENCE [LARGE SCALE GENOMIC DNA]</scope>
    <source>
        <strain evidence="5 6">DSM 44720</strain>
    </source>
</reference>